<dbReference type="CDD" id="cd01449">
    <property type="entry name" value="TST_Repeat_2"/>
    <property type="match status" value="1"/>
</dbReference>
<evidence type="ECO:0000256" key="2">
    <source>
        <dbReference type="ARBA" id="ARBA00022737"/>
    </source>
</evidence>
<sequence length="311" mass="34975">MSVFIETIDTENHRWIDARFDLKNSLAGKKTYEDEHVAGAVFWDLENDMSDMSSSEGRHPMPSDRQLTELIKSTGLKHNDSIVIYDQGGSPYATRAWWLLKYAGFEKVHISKKGFSQLKEQGIKVAQDQSTYQPTEIEPVFNRAIFADQAYVKSIISGDELGVLVDARSAERYAGLVEPIDPVAGRIPGARNLDWAQFVAEDEFHVGDDISHIVQKHEPAVVYCGSGVTAAALYAIMTEKGYDQLRLYMGSFSDWITDAENVVEFDRGEHPEAATDETKKILATLIEEGYSGEMLMKKFEYEKTLLSNLDK</sequence>
<protein>
    <submittedName>
        <fullName evidence="4">Thiosulfate sulfurtransferase</fullName>
    </submittedName>
</protein>
<dbReference type="PANTHER" id="PTHR11364:SF27">
    <property type="entry name" value="SULFURTRANSFERASE"/>
    <property type="match status" value="1"/>
</dbReference>
<dbReference type="EMBL" id="CP013661">
    <property type="protein sequence ID" value="ALS78422.1"/>
    <property type="molecule type" value="Genomic_DNA"/>
</dbReference>
<evidence type="ECO:0000259" key="3">
    <source>
        <dbReference type="PROSITE" id="PS50206"/>
    </source>
</evidence>
<feature type="domain" description="Rhodanese" evidence="3">
    <location>
        <begin position="9"/>
        <end position="127"/>
    </location>
</feature>
<evidence type="ECO:0000313" key="5">
    <source>
        <dbReference type="Proteomes" id="UP000065533"/>
    </source>
</evidence>
<dbReference type="Gene3D" id="3.40.250.10">
    <property type="entry name" value="Rhodanese-like domain"/>
    <property type="match status" value="2"/>
</dbReference>
<name>A0ABM5WYB5_9BACL</name>
<dbReference type="Pfam" id="PF00581">
    <property type="entry name" value="Rhodanese"/>
    <property type="match status" value="2"/>
</dbReference>
<dbReference type="InterPro" id="IPR045078">
    <property type="entry name" value="TST/MPST-like"/>
</dbReference>
<dbReference type="InterPro" id="IPR001763">
    <property type="entry name" value="Rhodanese-like_dom"/>
</dbReference>
<proteinExistence type="predicted"/>
<dbReference type="CDD" id="cd01448">
    <property type="entry name" value="TST_Repeat_1"/>
    <property type="match status" value="1"/>
</dbReference>
<dbReference type="PANTHER" id="PTHR11364">
    <property type="entry name" value="THIOSULFATE SULFERTANSFERASE"/>
    <property type="match status" value="1"/>
</dbReference>
<keyword evidence="1" id="KW-0808">Transferase</keyword>
<organism evidence="4 5">
    <name type="scientific">Planococcus kocurii</name>
    <dbReference type="NCBI Taxonomy" id="1374"/>
    <lineage>
        <taxon>Bacteria</taxon>
        <taxon>Bacillati</taxon>
        <taxon>Bacillota</taxon>
        <taxon>Bacilli</taxon>
        <taxon>Bacillales</taxon>
        <taxon>Caryophanaceae</taxon>
        <taxon>Planococcus</taxon>
    </lineage>
</organism>
<keyword evidence="5" id="KW-1185">Reference proteome</keyword>
<dbReference type="SUPFAM" id="SSF52821">
    <property type="entry name" value="Rhodanese/Cell cycle control phosphatase"/>
    <property type="match status" value="2"/>
</dbReference>
<reference evidence="4" key="1">
    <citation type="submission" date="2016-01" db="EMBL/GenBank/DDBJ databases">
        <title>Complete genome of Planococcus kocurri type strain.</title>
        <authorList>
            <person name="See-Too W.S."/>
        </authorList>
    </citation>
    <scope>NUCLEOTIDE SEQUENCE [LARGE SCALE GENOMIC DNA]</scope>
    <source>
        <strain evidence="4">ATCC 43650</strain>
    </source>
</reference>
<keyword evidence="2" id="KW-0677">Repeat</keyword>
<feature type="domain" description="Rhodanese" evidence="3">
    <location>
        <begin position="163"/>
        <end position="264"/>
    </location>
</feature>
<accession>A0ABM5WYB5</accession>
<dbReference type="InterPro" id="IPR036873">
    <property type="entry name" value="Rhodanese-like_dom_sf"/>
</dbReference>
<dbReference type="SMART" id="SM00450">
    <property type="entry name" value="RHOD"/>
    <property type="match status" value="2"/>
</dbReference>
<dbReference type="RefSeq" id="WP_058385081.1">
    <property type="nucleotide sequence ID" value="NZ_CP013661.2"/>
</dbReference>
<evidence type="ECO:0000256" key="1">
    <source>
        <dbReference type="ARBA" id="ARBA00022679"/>
    </source>
</evidence>
<dbReference type="PROSITE" id="PS50206">
    <property type="entry name" value="RHODANESE_3"/>
    <property type="match status" value="2"/>
</dbReference>
<gene>
    <name evidence="4" type="ORF">AUO94_06985</name>
</gene>
<dbReference type="Proteomes" id="UP000065533">
    <property type="component" value="Chromosome"/>
</dbReference>
<evidence type="ECO:0000313" key="4">
    <source>
        <dbReference type="EMBL" id="ALS78422.1"/>
    </source>
</evidence>